<dbReference type="PANTHER" id="PTHR22946">
    <property type="entry name" value="DIENELACTONE HYDROLASE DOMAIN-CONTAINING PROTEIN-RELATED"/>
    <property type="match status" value="1"/>
</dbReference>
<keyword evidence="1 4" id="KW-0378">Hydrolase</keyword>
<accession>A0A154IGN7</accession>
<protein>
    <submittedName>
        <fullName evidence="4">Hydrolase</fullName>
    </submittedName>
</protein>
<dbReference type="Gene3D" id="3.40.50.1820">
    <property type="entry name" value="alpha/beta hydrolase"/>
    <property type="match status" value="1"/>
</dbReference>
<evidence type="ECO:0000256" key="1">
    <source>
        <dbReference type="ARBA" id="ARBA00022801"/>
    </source>
</evidence>
<feature type="signal peptide" evidence="2">
    <location>
        <begin position="1"/>
        <end position="37"/>
    </location>
</feature>
<feature type="domain" description="Dienelactone hydrolase" evidence="3">
    <location>
        <begin position="75"/>
        <end position="290"/>
    </location>
</feature>
<organism evidence="4">
    <name type="scientific">Rhizobium leguminosarum</name>
    <dbReference type="NCBI Taxonomy" id="384"/>
    <lineage>
        <taxon>Bacteria</taxon>
        <taxon>Pseudomonadati</taxon>
        <taxon>Pseudomonadota</taxon>
        <taxon>Alphaproteobacteria</taxon>
        <taxon>Hyphomicrobiales</taxon>
        <taxon>Rhizobiaceae</taxon>
        <taxon>Rhizobium/Agrobacterium group</taxon>
        <taxon>Rhizobium</taxon>
    </lineage>
</organism>
<feature type="chain" id="PRO_5007596107" evidence="2">
    <location>
        <begin position="38"/>
        <end position="293"/>
    </location>
</feature>
<evidence type="ECO:0000313" key="4">
    <source>
        <dbReference type="EMBL" id="KZA99760.1"/>
    </source>
</evidence>
<evidence type="ECO:0000256" key="2">
    <source>
        <dbReference type="SAM" id="SignalP"/>
    </source>
</evidence>
<evidence type="ECO:0000259" key="3">
    <source>
        <dbReference type="Pfam" id="PF01738"/>
    </source>
</evidence>
<dbReference type="Pfam" id="PF01738">
    <property type="entry name" value="DLH"/>
    <property type="match status" value="1"/>
</dbReference>
<dbReference type="PANTHER" id="PTHR22946:SF9">
    <property type="entry name" value="POLYKETIDE TRANSFERASE AF380"/>
    <property type="match status" value="1"/>
</dbReference>
<dbReference type="RefSeq" id="WP_062942653.1">
    <property type="nucleotide sequence ID" value="NZ_CP171844.1"/>
</dbReference>
<keyword evidence="2" id="KW-0732">Signal</keyword>
<sequence>MSRLLIKRWRSSVKTTRLFLCLVAFLSVTFAGNPADADEQVHFESAPVKLSPFRISKAREQGEILSQPQGTPLLGYLSRPGGDGPFPAVVVLHGCEGMRLSVKDLWPKRLVSWGYVVLVVDSFTTRNIKDTCQSHLPDRVFDAYGALNFLSKQSFVDIRRVALMGFSTGGTATLEGTKIEGNEQLMDHKFQAAVAYYPRCAATQGDATVPILILTGERDNWSPADRCRKRLANLSDDSPPIELNIYKGTYHDFDAPEFKVGRKVLGHIEKYNPDAAEKSIRSVRIFLRNYLSN</sequence>
<gene>
    <name evidence="4" type="ORF">A4A59_21210</name>
</gene>
<dbReference type="AlphaFoldDB" id="A0A154IGN7"/>
<proteinExistence type="predicted"/>
<dbReference type="SUPFAM" id="SSF53474">
    <property type="entry name" value="alpha/beta-Hydrolases"/>
    <property type="match status" value="1"/>
</dbReference>
<reference evidence="4" key="1">
    <citation type="submission" date="2016-03" db="EMBL/GenBank/DDBJ databases">
        <title>Microsymbionts genomes from the relict species Vavilovia formosa.</title>
        <authorList>
            <person name="Chirak E."/>
            <person name="Kimeklis A."/>
            <person name="Kopat V."/>
            <person name="Andronov E."/>
        </authorList>
    </citation>
    <scope>NUCLEOTIDE SEQUENCE [LARGE SCALE GENOMIC DNA]</scope>
    <source>
        <strain evidence="4">Vaf12</strain>
    </source>
</reference>
<dbReference type="GO" id="GO:0052689">
    <property type="term" value="F:carboxylic ester hydrolase activity"/>
    <property type="evidence" value="ECO:0007669"/>
    <property type="project" value="UniProtKB-ARBA"/>
</dbReference>
<comment type="caution">
    <text evidence="4">The sequence shown here is derived from an EMBL/GenBank/DDBJ whole genome shotgun (WGS) entry which is preliminary data.</text>
</comment>
<dbReference type="EMBL" id="LVYU01000100">
    <property type="protein sequence ID" value="KZA99760.1"/>
    <property type="molecule type" value="Genomic_DNA"/>
</dbReference>
<name>A0A154IGN7_RHILE</name>
<dbReference type="InterPro" id="IPR002925">
    <property type="entry name" value="Dienelactn_hydro"/>
</dbReference>
<dbReference type="InterPro" id="IPR029058">
    <property type="entry name" value="AB_hydrolase_fold"/>
</dbReference>
<dbReference type="InterPro" id="IPR050261">
    <property type="entry name" value="FrsA_esterase"/>
</dbReference>